<dbReference type="Proteomes" id="UP000239649">
    <property type="component" value="Unassembled WGS sequence"/>
</dbReference>
<feature type="compositionally biased region" description="Basic residues" evidence="1">
    <location>
        <begin position="97"/>
        <end position="108"/>
    </location>
</feature>
<name>A0A2P6VF17_9CHLO</name>
<feature type="compositionally biased region" description="Low complexity" evidence="1">
    <location>
        <begin position="30"/>
        <end position="44"/>
    </location>
</feature>
<accession>A0A2P6VF17</accession>
<evidence type="ECO:0000256" key="1">
    <source>
        <dbReference type="SAM" id="MobiDB-lite"/>
    </source>
</evidence>
<evidence type="ECO:0000313" key="3">
    <source>
        <dbReference type="Proteomes" id="UP000239649"/>
    </source>
</evidence>
<dbReference type="EMBL" id="LHPF02000009">
    <property type="protein sequence ID" value="PSC72686.1"/>
    <property type="molecule type" value="Genomic_DNA"/>
</dbReference>
<protein>
    <submittedName>
        <fullName evidence="2">Fis family transcriptional regulator</fullName>
    </submittedName>
</protein>
<gene>
    <name evidence="2" type="ORF">C2E20_3904</name>
</gene>
<organism evidence="2 3">
    <name type="scientific">Micractinium conductrix</name>
    <dbReference type="NCBI Taxonomy" id="554055"/>
    <lineage>
        <taxon>Eukaryota</taxon>
        <taxon>Viridiplantae</taxon>
        <taxon>Chlorophyta</taxon>
        <taxon>core chlorophytes</taxon>
        <taxon>Trebouxiophyceae</taxon>
        <taxon>Chlorellales</taxon>
        <taxon>Chlorellaceae</taxon>
        <taxon>Chlorella clade</taxon>
        <taxon>Micractinium</taxon>
    </lineage>
</organism>
<dbReference type="AlphaFoldDB" id="A0A2P6VF17"/>
<evidence type="ECO:0000313" key="2">
    <source>
        <dbReference type="EMBL" id="PSC72686.1"/>
    </source>
</evidence>
<feature type="region of interest" description="Disordered" evidence="1">
    <location>
        <begin position="22"/>
        <end position="44"/>
    </location>
</feature>
<reference evidence="2 3" key="1">
    <citation type="journal article" date="2018" name="Plant J.">
        <title>Genome sequences of Chlorella sorokiniana UTEX 1602 and Micractinium conductrix SAG 241.80: implications to maltose excretion by a green alga.</title>
        <authorList>
            <person name="Arriola M.B."/>
            <person name="Velmurugan N."/>
            <person name="Zhang Y."/>
            <person name="Plunkett M.H."/>
            <person name="Hondzo H."/>
            <person name="Barney B.M."/>
        </authorList>
    </citation>
    <scope>NUCLEOTIDE SEQUENCE [LARGE SCALE GENOMIC DNA]</scope>
    <source>
        <strain evidence="2 3">SAG 241.80</strain>
    </source>
</reference>
<sequence length="108" mass="12063">MPSAWQRWRPWLAAAANLQMRAGRRRPGRQRLNQGHQARKAAGLAGAEAAAWATALLNARRRAGSDVKWRRTRRASARRSSPPGPWHANDHAARPAVRLRRAAAGHQR</sequence>
<feature type="region of interest" description="Disordered" evidence="1">
    <location>
        <begin position="62"/>
        <end position="108"/>
    </location>
</feature>
<keyword evidence="3" id="KW-1185">Reference proteome</keyword>
<proteinExistence type="predicted"/>
<comment type="caution">
    <text evidence="2">The sequence shown here is derived from an EMBL/GenBank/DDBJ whole genome shotgun (WGS) entry which is preliminary data.</text>
</comment>